<sequence>MTVQGKAFYSRYITSDISSLILSCIFTSINAMNNGGAIYCHQFNTQNLNVTDCIFYRCCVLIENSMAGAIYSNCDNVSLIESCFIECKATQSCDMVYCYSKYNYASNLFFSCQNNQYNPFFLSILTKSDNLNISHSSTQTYRITDTVIIDFEFNMSYSMFYHLNAFNFMGTRCNMDACEFIHSTITDFYCFTFKNCVLEAFNISHCYITSYSENNYLITNNVSEIKTLPASFTIISQVPESKIKPIEFPLLKLNNEISNQKFNTTINVLLLTSNFKISNCIFENVVEKDKSIISFLLQSYSYSIQSSNILIENCYFGNCLSYSSSCFLKCNLPEASITINRNCGYNCVGFAHGYLDLFKLKSTLYNSSSIVECPRNEYESIKMTYRISSGQDDIVDQKIIGLNFSNSVPYLLTSDHYQVEMKYSVYHNLTSFCVLRWRNSLAKNCIFDGCHLNEKRSFNKSLNYQYVGSNAKFSNCIYINSFYTESDLQYFENSTVLHQGNISEFKVISISDYLLKDCPTPSITPQKHITVGLLILYSALSLLAILIVSGIVILLHYRKHQKVIEDRNYLEKTIFNDFG</sequence>
<reference evidence="2" key="1">
    <citation type="submission" date="2006-10" db="EMBL/GenBank/DDBJ databases">
        <authorList>
            <person name="Amadeo P."/>
            <person name="Zhao Q."/>
            <person name="Wortman J."/>
            <person name="Fraser-Liggett C."/>
            <person name="Carlton J."/>
        </authorList>
    </citation>
    <scope>NUCLEOTIDE SEQUENCE</scope>
    <source>
        <strain evidence="2">G3</strain>
    </source>
</reference>
<evidence type="ECO:0000256" key="1">
    <source>
        <dbReference type="SAM" id="Phobius"/>
    </source>
</evidence>
<evidence type="ECO:0000313" key="3">
    <source>
        <dbReference type="Proteomes" id="UP000001542"/>
    </source>
</evidence>
<dbReference type="KEGG" id="tva:4757095"/>
<keyword evidence="3" id="KW-1185">Reference proteome</keyword>
<dbReference type="AlphaFoldDB" id="A2F752"/>
<keyword evidence="1" id="KW-0472">Membrane</keyword>
<accession>A2F752</accession>
<reference evidence="2" key="2">
    <citation type="journal article" date="2007" name="Science">
        <title>Draft genome sequence of the sexually transmitted pathogen Trichomonas vaginalis.</title>
        <authorList>
            <person name="Carlton J.M."/>
            <person name="Hirt R.P."/>
            <person name="Silva J.C."/>
            <person name="Delcher A.L."/>
            <person name="Schatz M."/>
            <person name="Zhao Q."/>
            <person name="Wortman J.R."/>
            <person name="Bidwell S.L."/>
            <person name="Alsmark U.C.M."/>
            <person name="Besteiro S."/>
            <person name="Sicheritz-Ponten T."/>
            <person name="Noel C.J."/>
            <person name="Dacks J.B."/>
            <person name="Foster P.G."/>
            <person name="Simillion C."/>
            <person name="Van de Peer Y."/>
            <person name="Miranda-Saavedra D."/>
            <person name="Barton G.J."/>
            <person name="Westrop G.D."/>
            <person name="Mueller S."/>
            <person name="Dessi D."/>
            <person name="Fiori P.L."/>
            <person name="Ren Q."/>
            <person name="Paulsen I."/>
            <person name="Zhang H."/>
            <person name="Bastida-Corcuera F.D."/>
            <person name="Simoes-Barbosa A."/>
            <person name="Brown M.T."/>
            <person name="Hayes R.D."/>
            <person name="Mukherjee M."/>
            <person name="Okumura C.Y."/>
            <person name="Schneider R."/>
            <person name="Smith A.J."/>
            <person name="Vanacova S."/>
            <person name="Villalvazo M."/>
            <person name="Haas B.J."/>
            <person name="Pertea M."/>
            <person name="Feldblyum T.V."/>
            <person name="Utterback T.R."/>
            <person name="Shu C.L."/>
            <person name="Osoegawa K."/>
            <person name="de Jong P.J."/>
            <person name="Hrdy I."/>
            <person name="Horvathova L."/>
            <person name="Zubacova Z."/>
            <person name="Dolezal P."/>
            <person name="Malik S.B."/>
            <person name="Logsdon J.M. Jr."/>
            <person name="Henze K."/>
            <person name="Gupta A."/>
            <person name="Wang C.C."/>
            <person name="Dunne R.L."/>
            <person name="Upcroft J.A."/>
            <person name="Upcroft P."/>
            <person name="White O."/>
            <person name="Salzberg S.L."/>
            <person name="Tang P."/>
            <person name="Chiu C.-H."/>
            <person name="Lee Y.-S."/>
            <person name="Embley T.M."/>
            <person name="Coombs G.H."/>
            <person name="Mottram J.C."/>
            <person name="Tachezy J."/>
            <person name="Fraser-Liggett C.M."/>
            <person name="Johnson P.J."/>
        </authorList>
    </citation>
    <scope>NUCLEOTIDE SEQUENCE [LARGE SCALE GENOMIC DNA]</scope>
    <source>
        <strain evidence="2">G3</strain>
    </source>
</reference>
<dbReference type="RefSeq" id="XP_001312219.1">
    <property type="nucleotide sequence ID" value="XM_001312218.1"/>
</dbReference>
<evidence type="ECO:0000313" key="2">
    <source>
        <dbReference type="EMBL" id="EAX99289.1"/>
    </source>
</evidence>
<name>A2F752_TRIV3</name>
<proteinExistence type="predicted"/>
<dbReference type="Proteomes" id="UP000001542">
    <property type="component" value="Unassembled WGS sequence"/>
</dbReference>
<dbReference type="InParanoid" id="A2F752"/>
<organism evidence="2 3">
    <name type="scientific">Trichomonas vaginalis (strain ATCC PRA-98 / G3)</name>
    <dbReference type="NCBI Taxonomy" id="412133"/>
    <lineage>
        <taxon>Eukaryota</taxon>
        <taxon>Metamonada</taxon>
        <taxon>Parabasalia</taxon>
        <taxon>Trichomonadida</taxon>
        <taxon>Trichomonadidae</taxon>
        <taxon>Trichomonas</taxon>
    </lineage>
</organism>
<keyword evidence="1" id="KW-1133">Transmembrane helix</keyword>
<keyword evidence="1" id="KW-0812">Transmembrane</keyword>
<dbReference type="VEuPathDB" id="TrichDB:TVAG_113050"/>
<dbReference type="VEuPathDB" id="TrichDB:TVAGG3_0258790"/>
<gene>
    <name evidence="2" type="ORF">TVAG_113050</name>
</gene>
<dbReference type="EMBL" id="DS113643">
    <property type="protein sequence ID" value="EAX99289.1"/>
    <property type="molecule type" value="Genomic_DNA"/>
</dbReference>
<protein>
    <submittedName>
        <fullName evidence="2">Uncharacterized protein</fullName>
    </submittedName>
</protein>
<feature type="transmembrane region" description="Helical" evidence="1">
    <location>
        <begin position="534"/>
        <end position="557"/>
    </location>
</feature>